<dbReference type="EMBL" id="BLKM01003841">
    <property type="protein sequence ID" value="GFG29866.1"/>
    <property type="molecule type" value="Genomic_DNA"/>
</dbReference>
<evidence type="ECO:0000313" key="3">
    <source>
        <dbReference type="Proteomes" id="UP000502823"/>
    </source>
</evidence>
<protein>
    <recommendedName>
        <fullName evidence="4">Cytochrome P450</fullName>
    </recommendedName>
</protein>
<dbReference type="Proteomes" id="UP000502823">
    <property type="component" value="Unassembled WGS sequence"/>
</dbReference>
<organism evidence="2 3">
    <name type="scientific">Coptotermes formosanus</name>
    <name type="common">Formosan subterranean termite</name>
    <dbReference type="NCBI Taxonomy" id="36987"/>
    <lineage>
        <taxon>Eukaryota</taxon>
        <taxon>Metazoa</taxon>
        <taxon>Ecdysozoa</taxon>
        <taxon>Arthropoda</taxon>
        <taxon>Hexapoda</taxon>
        <taxon>Insecta</taxon>
        <taxon>Pterygota</taxon>
        <taxon>Neoptera</taxon>
        <taxon>Polyneoptera</taxon>
        <taxon>Dictyoptera</taxon>
        <taxon>Blattodea</taxon>
        <taxon>Blattoidea</taxon>
        <taxon>Termitoidae</taxon>
        <taxon>Rhinotermitidae</taxon>
        <taxon>Coptotermes</taxon>
    </lineage>
</organism>
<dbReference type="InParanoid" id="A0A6L2PBY4"/>
<name>A0A6L2PBY4_COPFO</name>
<reference evidence="3" key="1">
    <citation type="submission" date="2020-01" db="EMBL/GenBank/DDBJ databases">
        <title>Draft genome sequence of the Termite Coptotermes fromosanus.</title>
        <authorList>
            <person name="Itakura S."/>
            <person name="Yosikawa Y."/>
            <person name="Umezawa K."/>
        </authorList>
    </citation>
    <scope>NUCLEOTIDE SEQUENCE [LARGE SCALE GENOMIC DNA]</scope>
</reference>
<evidence type="ECO:0000256" key="1">
    <source>
        <dbReference type="ARBA" id="ARBA00023033"/>
    </source>
</evidence>
<dbReference type="GO" id="GO:0016705">
    <property type="term" value="F:oxidoreductase activity, acting on paired donors, with incorporation or reduction of molecular oxygen"/>
    <property type="evidence" value="ECO:0007669"/>
    <property type="project" value="InterPro"/>
</dbReference>
<keyword evidence="1" id="KW-0560">Oxidoreductase</keyword>
<keyword evidence="3" id="KW-1185">Reference proteome</keyword>
<dbReference type="InterPro" id="IPR036396">
    <property type="entry name" value="Cyt_P450_sf"/>
</dbReference>
<dbReference type="GO" id="GO:0004497">
    <property type="term" value="F:monooxygenase activity"/>
    <property type="evidence" value="ECO:0007669"/>
    <property type="project" value="UniProtKB-KW"/>
</dbReference>
<dbReference type="GO" id="GO:0005506">
    <property type="term" value="F:iron ion binding"/>
    <property type="evidence" value="ECO:0007669"/>
    <property type="project" value="InterPro"/>
</dbReference>
<dbReference type="GO" id="GO:0020037">
    <property type="term" value="F:heme binding"/>
    <property type="evidence" value="ECO:0007669"/>
    <property type="project" value="InterPro"/>
</dbReference>
<dbReference type="Gene3D" id="1.10.630.10">
    <property type="entry name" value="Cytochrome P450"/>
    <property type="match status" value="1"/>
</dbReference>
<comment type="caution">
    <text evidence="2">The sequence shown here is derived from an EMBL/GenBank/DDBJ whole genome shotgun (WGS) entry which is preliminary data.</text>
</comment>
<accession>A0A6L2PBY4</accession>
<evidence type="ECO:0000313" key="2">
    <source>
        <dbReference type="EMBL" id="GFG29866.1"/>
    </source>
</evidence>
<dbReference type="SUPFAM" id="SSF48264">
    <property type="entry name" value="Cytochrome P450"/>
    <property type="match status" value="1"/>
</dbReference>
<gene>
    <name evidence="2" type="ORF">Cfor_01700</name>
</gene>
<proteinExistence type="predicted"/>
<dbReference type="OrthoDB" id="1470350at2759"/>
<sequence>MRFGLMQTKVGLISLLSKYQFSVSKKTAIPLVFDTKTFLMAPVGGMWLQIRKRVK</sequence>
<keyword evidence="1" id="KW-0503">Monooxygenase</keyword>
<evidence type="ECO:0008006" key="4">
    <source>
        <dbReference type="Google" id="ProtNLM"/>
    </source>
</evidence>
<dbReference type="AlphaFoldDB" id="A0A6L2PBY4"/>